<keyword evidence="8 12" id="KW-0472">Membrane</keyword>
<dbReference type="CDD" id="cd15283">
    <property type="entry name" value="7tmC_V2R_pheromone"/>
    <property type="match status" value="1"/>
</dbReference>
<keyword evidence="11" id="KW-0807">Transducer</keyword>
<evidence type="ECO:0000256" key="3">
    <source>
        <dbReference type="ARBA" id="ARBA00022475"/>
    </source>
</evidence>
<keyword evidence="3" id="KW-1003">Cell membrane</keyword>
<comment type="subcellular location">
    <subcellularLocation>
        <location evidence="1">Cell membrane</location>
        <topology evidence="1">Multi-pass membrane protein</topology>
    </subcellularLocation>
</comment>
<dbReference type="PROSITE" id="PS00980">
    <property type="entry name" value="G_PROTEIN_RECEP_F3_2"/>
    <property type="match status" value="1"/>
</dbReference>
<feature type="transmembrane region" description="Helical" evidence="12">
    <location>
        <begin position="740"/>
        <end position="760"/>
    </location>
</feature>
<evidence type="ECO:0000259" key="13">
    <source>
        <dbReference type="PROSITE" id="PS50259"/>
    </source>
</evidence>
<keyword evidence="14" id="KW-1185">Reference proteome</keyword>
<proteinExistence type="inferred from homology"/>
<dbReference type="InterPro" id="IPR011500">
    <property type="entry name" value="GPCR_3_9-Cys_dom"/>
</dbReference>
<dbReference type="PRINTS" id="PR00248">
    <property type="entry name" value="GPCRMGR"/>
</dbReference>
<dbReference type="InterPro" id="IPR000337">
    <property type="entry name" value="GPCR_3"/>
</dbReference>
<dbReference type="InterPro" id="IPR001828">
    <property type="entry name" value="ANF_lig-bd_rcpt"/>
</dbReference>
<evidence type="ECO:0000256" key="5">
    <source>
        <dbReference type="ARBA" id="ARBA00022729"/>
    </source>
</evidence>
<feature type="transmembrane region" description="Helical" evidence="12">
    <location>
        <begin position="583"/>
        <end position="604"/>
    </location>
</feature>
<dbReference type="Pfam" id="PF01094">
    <property type="entry name" value="ANF_receptor"/>
    <property type="match status" value="1"/>
</dbReference>
<accession>A0A6P8PWP1</accession>
<dbReference type="InterPro" id="IPR017979">
    <property type="entry name" value="GPCR_3_CS"/>
</dbReference>
<feature type="domain" description="G-protein coupled receptors family 3 profile" evidence="13">
    <location>
        <begin position="546"/>
        <end position="810"/>
    </location>
</feature>
<organism evidence="14 15">
    <name type="scientific">Geotrypetes seraphini</name>
    <name type="common">Gaboon caecilian</name>
    <name type="synonym">Caecilia seraphini</name>
    <dbReference type="NCBI Taxonomy" id="260995"/>
    <lineage>
        <taxon>Eukaryota</taxon>
        <taxon>Metazoa</taxon>
        <taxon>Chordata</taxon>
        <taxon>Craniata</taxon>
        <taxon>Vertebrata</taxon>
        <taxon>Euteleostomi</taxon>
        <taxon>Amphibia</taxon>
        <taxon>Gymnophiona</taxon>
        <taxon>Geotrypetes</taxon>
    </lineage>
</organism>
<reference evidence="15" key="1">
    <citation type="submission" date="2025-08" db="UniProtKB">
        <authorList>
            <consortium name="RefSeq"/>
        </authorList>
    </citation>
    <scope>IDENTIFICATION</scope>
</reference>
<evidence type="ECO:0000256" key="1">
    <source>
        <dbReference type="ARBA" id="ARBA00004651"/>
    </source>
</evidence>
<dbReference type="KEGG" id="gsh:117349761"/>
<feature type="transmembrane region" description="Helical" evidence="12">
    <location>
        <begin position="705"/>
        <end position="728"/>
    </location>
</feature>
<dbReference type="FunFam" id="3.40.50.2300:FF:000024">
    <property type="entry name" value="Vomeronasal 2, receptor 73"/>
    <property type="match status" value="1"/>
</dbReference>
<feature type="transmembrane region" description="Helical" evidence="12">
    <location>
        <begin position="616"/>
        <end position="640"/>
    </location>
</feature>
<dbReference type="InterPro" id="IPR004073">
    <property type="entry name" value="GPCR_3_vmron_rcpt_2"/>
</dbReference>
<keyword evidence="5" id="KW-0732">Signal</keyword>
<dbReference type="CDD" id="cd06365">
    <property type="entry name" value="PBP1_pheromone_receptor"/>
    <property type="match status" value="1"/>
</dbReference>
<keyword evidence="9" id="KW-0675">Receptor</keyword>
<dbReference type="GeneID" id="117349761"/>
<dbReference type="InterPro" id="IPR028082">
    <property type="entry name" value="Peripla_BP_I"/>
</dbReference>
<sequence length="817" mass="91673">MPPVGMGTHHLRYYRHLFAFYYAVEEINQNPEILPNITLGFHITDSCTVGIISLCGAVIILSGQEDTIAGYSCHQQGQLAGVIGSFSSETSDAISKLTSVYRYPQISYGMTDQRFNNRIEFPLFYRTVPNVHSQNQGLIQFLNFFRWNWVGILTSNDEDDQKDAEELKREITRAGNCVAFMEMVPGIMIMSSEELERLKQIINMVKNSLASVVILYSSDSFLATELCVFPDWRKIVNKVWIISAASSSLANINAKNINTACITLNRSLAFNIAKGEIPGFKEFLYSIHPSTFPEPFFLQDLWMHAFNCDPQSDLFKCSGHMLSNLSHSKFDVDNFHFTYSLYISVQILAHALHNMYTAKTQTGKDQTLEFQPWQLNQYIKKVHFKTPDGQDVSFNDKGNVPTYYDIANLILLPDGSFRSVKIGSFNQSAPEGQQLFVNQSDILWNPHFNLERILTIDELDLNWPQSFPQTPPRSVCSENCGPGYRKILPPEKPICCFQCVPCSEGEFANASDAENCMKCPEDQWPSEKKDQCLPRVIEFLSYDDLLGAAVASIAVLFSIITATILGIFIKYRDTPVVKANNRDLSYILLTFLILSFLCPLLFIGRTGRVNCLLRQVSFGIIFGTAISSVLAKTITVLLAFKTTKPNSKLSKWVGIRVSNYVVLLCSSGEIVICTAWLLISPPFPDYDTQSEKGKMILQCNEGSTIAFYSVIGYVGFLALLSFIVAFLARKLPDGFNEAQHITFSMLVFCSVWVSFIPAYLSTKGKYMVAVEIFAILASSAGLLGCIFLPKCYIIVLRPDLNTKGHLTGKKKKSNKAK</sequence>
<dbReference type="RefSeq" id="XP_033779243.1">
    <property type="nucleotide sequence ID" value="XM_033923352.1"/>
</dbReference>
<name>A0A6P8PWP1_GEOSA</name>
<keyword evidence="4 12" id="KW-0812">Transmembrane</keyword>
<dbReference type="Pfam" id="PF07562">
    <property type="entry name" value="NCD3G"/>
    <property type="match status" value="1"/>
</dbReference>
<dbReference type="PRINTS" id="PR01535">
    <property type="entry name" value="VOMERONASL2R"/>
</dbReference>
<feature type="transmembrane region" description="Helical" evidence="12">
    <location>
        <begin position="660"/>
        <end position="679"/>
    </location>
</feature>
<evidence type="ECO:0000256" key="6">
    <source>
        <dbReference type="ARBA" id="ARBA00022989"/>
    </source>
</evidence>
<dbReference type="FunFam" id="3.40.50.2300:FF:000728">
    <property type="entry name" value="Uncharacterized protein"/>
    <property type="match status" value="1"/>
</dbReference>
<evidence type="ECO:0000256" key="2">
    <source>
        <dbReference type="ARBA" id="ARBA00007242"/>
    </source>
</evidence>
<dbReference type="PANTHER" id="PTHR24061">
    <property type="entry name" value="CALCIUM-SENSING RECEPTOR-RELATED"/>
    <property type="match status" value="1"/>
</dbReference>
<dbReference type="InterPro" id="IPR017978">
    <property type="entry name" value="GPCR_3_C"/>
</dbReference>
<dbReference type="SUPFAM" id="SSF53822">
    <property type="entry name" value="Periplasmic binding protein-like I"/>
    <property type="match status" value="1"/>
</dbReference>
<dbReference type="InterPro" id="IPR038550">
    <property type="entry name" value="GPCR_3_9-Cys_sf"/>
</dbReference>
<dbReference type="AlphaFoldDB" id="A0A6P8PWP1"/>
<protein>
    <submittedName>
        <fullName evidence="15">Vomeronasal type-2 receptor 26-like</fullName>
    </submittedName>
</protein>
<dbReference type="PROSITE" id="PS50259">
    <property type="entry name" value="G_PROTEIN_RECEP_F3_4"/>
    <property type="match status" value="1"/>
</dbReference>
<evidence type="ECO:0000256" key="4">
    <source>
        <dbReference type="ARBA" id="ARBA00022692"/>
    </source>
</evidence>
<dbReference type="InterPro" id="IPR000068">
    <property type="entry name" value="GPCR_3_Ca_sens_rcpt-rel"/>
</dbReference>
<evidence type="ECO:0000256" key="10">
    <source>
        <dbReference type="ARBA" id="ARBA00023180"/>
    </source>
</evidence>
<evidence type="ECO:0000256" key="8">
    <source>
        <dbReference type="ARBA" id="ARBA00023136"/>
    </source>
</evidence>
<dbReference type="GO" id="GO:0004930">
    <property type="term" value="F:G protein-coupled receptor activity"/>
    <property type="evidence" value="ECO:0007669"/>
    <property type="project" value="UniProtKB-KW"/>
</dbReference>
<evidence type="ECO:0000256" key="11">
    <source>
        <dbReference type="ARBA" id="ARBA00023224"/>
    </source>
</evidence>
<evidence type="ECO:0000313" key="15">
    <source>
        <dbReference type="RefSeq" id="XP_033779243.1"/>
    </source>
</evidence>
<evidence type="ECO:0000256" key="12">
    <source>
        <dbReference type="SAM" id="Phobius"/>
    </source>
</evidence>
<gene>
    <name evidence="15" type="primary">LOC117349761</name>
</gene>
<dbReference type="Pfam" id="PF00003">
    <property type="entry name" value="7tm_3"/>
    <property type="match status" value="1"/>
</dbReference>
<evidence type="ECO:0000256" key="9">
    <source>
        <dbReference type="ARBA" id="ARBA00023170"/>
    </source>
</evidence>
<evidence type="ECO:0000313" key="14">
    <source>
        <dbReference type="Proteomes" id="UP000515159"/>
    </source>
</evidence>
<keyword evidence="6 12" id="KW-1133">Transmembrane helix</keyword>
<keyword evidence="7" id="KW-0297">G-protein coupled receptor</keyword>
<dbReference type="FunFam" id="2.10.50.30:FF:000002">
    <property type="entry name" value="Vomeronasal 2 receptor, h1"/>
    <property type="match status" value="1"/>
</dbReference>
<keyword evidence="10" id="KW-0325">Glycoprotein</keyword>
<feature type="transmembrane region" description="Helical" evidence="12">
    <location>
        <begin position="545"/>
        <end position="571"/>
    </location>
</feature>
<comment type="similarity">
    <text evidence="2">Belongs to the G-protein coupled receptor 3 family.</text>
</comment>
<dbReference type="PANTHER" id="PTHR24061:SF552">
    <property type="entry name" value="VOMERONASAL TYPE-2 RECEPTOR 26-LIKE"/>
    <property type="match status" value="1"/>
</dbReference>
<feature type="transmembrane region" description="Helical" evidence="12">
    <location>
        <begin position="766"/>
        <end position="788"/>
    </location>
</feature>
<evidence type="ECO:0000256" key="7">
    <source>
        <dbReference type="ARBA" id="ARBA00023040"/>
    </source>
</evidence>
<dbReference type="OrthoDB" id="5984008at2759"/>
<dbReference type="GO" id="GO:0005886">
    <property type="term" value="C:plasma membrane"/>
    <property type="evidence" value="ECO:0007669"/>
    <property type="project" value="UniProtKB-SubCell"/>
</dbReference>
<dbReference type="Proteomes" id="UP000515159">
    <property type="component" value="Chromosome 16"/>
</dbReference>
<dbReference type="Gene3D" id="3.40.50.2300">
    <property type="match status" value="2"/>
</dbReference>
<dbReference type="Gene3D" id="2.10.50.30">
    <property type="entry name" value="GPCR, family 3, nine cysteines domain"/>
    <property type="match status" value="1"/>
</dbReference>
<dbReference type="InParanoid" id="A0A6P8PWP1"/>